<accession>A0A8K0SFX3</accession>
<reference evidence="1" key="1">
    <citation type="journal article" date="2021" name="Nat. Commun.">
        <title>Genetic determinants of endophytism in the Arabidopsis root mycobiome.</title>
        <authorList>
            <person name="Mesny F."/>
            <person name="Miyauchi S."/>
            <person name="Thiergart T."/>
            <person name="Pickel B."/>
            <person name="Atanasova L."/>
            <person name="Karlsson M."/>
            <person name="Huettel B."/>
            <person name="Barry K.W."/>
            <person name="Haridas S."/>
            <person name="Chen C."/>
            <person name="Bauer D."/>
            <person name="Andreopoulos W."/>
            <person name="Pangilinan J."/>
            <person name="LaButti K."/>
            <person name="Riley R."/>
            <person name="Lipzen A."/>
            <person name="Clum A."/>
            <person name="Drula E."/>
            <person name="Henrissat B."/>
            <person name="Kohler A."/>
            <person name="Grigoriev I.V."/>
            <person name="Martin F.M."/>
            <person name="Hacquard S."/>
        </authorList>
    </citation>
    <scope>NUCLEOTIDE SEQUENCE</scope>
    <source>
        <strain evidence="1">MPI-CAGE-CH-0235</strain>
    </source>
</reference>
<dbReference type="EMBL" id="JAGPNK010000019">
    <property type="protein sequence ID" value="KAH7305324.1"/>
    <property type="molecule type" value="Genomic_DNA"/>
</dbReference>
<keyword evidence="2" id="KW-1185">Reference proteome</keyword>
<evidence type="ECO:0000313" key="1">
    <source>
        <dbReference type="EMBL" id="KAH7305324.1"/>
    </source>
</evidence>
<organism evidence="1 2">
    <name type="scientific">Stachybotrys elegans</name>
    <dbReference type="NCBI Taxonomy" id="80388"/>
    <lineage>
        <taxon>Eukaryota</taxon>
        <taxon>Fungi</taxon>
        <taxon>Dikarya</taxon>
        <taxon>Ascomycota</taxon>
        <taxon>Pezizomycotina</taxon>
        <taxon>Sordariomycetes</taxon>
        <taxon>Hypocreomycetidae</taxon>
        <taxon>Hypocreales</taxon>
        <taxon>Stachybotryaceae</taxon>
        <taxon>Stachybotrys</taxon>
    </lineage>
</organism>
<evidence type="ECO:0000313" key="2">
    <source>
        <dbReference type="Proteomes" id="UP000813444"/>
    </source>
</evidence>
<comment type="caution">
    <text evidence="1">The sequence shown here is derived from an EMBL/GenBank/DDBJ whole genome shotgun (WGS) entry which is preliminary data.</text>
</comment>
<protein>
    <submittedName>
        <fullName evidence="1">Uncharacterized protein</fullName>
    </submittedName>
</protein>
<name>A0A8K0SFX3_9HYPO</name>
<sequence>MPVLEKSWGSCGPTVEGLTDLPIIAHDDKLFLGGVIMNFGGPGAEEIRNVASSAVLITGGEYDLISFNPSDHYLRFPYYESETQRTLARVANPLYASTGSSDEAPERIWATSKILAD</sequence>
<dbReference type="Proteomes" id="UP000813444">
    <property type="component" value="Unassembled WGS sequence"/>
</dbReference>
<gene>
    <name evidence="1" type="ORF">B0I35DRAFT_414098</name>
</gene>
<dbReference type="AlphaFoldDB" id="A0A8K0SFX3"/>
<proteinExistence type="predicted"/>